<comment type="caution">
    <text evidence="2">The sequence shown here is derived from an EMBL/GenBank/DDBJ whole genome shotgun (WGS) entry which is preliminary data.</text>
</comment>
<sequence>MAENSNFYMTKTPLFSVLVAHYNNFAFFPDFYSSVLGQTYQNFEIIIVDDCSTDESLSQIRTLTANDSRVRIFKNEKNEGVGFTKKKCVELANGEICGFIDPDDAVTENALQLSLQQYENDPKIAATYSQLMFCDENLKPVQLFTRTRKIKNGEKYFFNINNEVSHFFTFKKEKYALTSGINEELRYAEDFDLYLKLYEKGSFKHISKPLYFYRRHEKGLTQDKNKSKTVHEYWNKVLFDTCFRRGINNIDGVAVHDNIDLAKILFERENTVLKKIQRKINALISV</sequence>
<reference evidence="3" key="1">
    <citation type="submission" date="2018-11" db="EMBL/GenBank/DDBJ databases">
        <title>Proposal to divide the Flavobacteriaceae and reorganize its genera based on Amino Acid Identity values calculated from whole genome sequences.</title>
        <authorList>
            <person name="Nicholson A.C."/>
            <person name="Gulvik C.A."/>
            <person name="Whitney A.M."/>
            <person name="Humrighouse B.W."/>
            <person name="Bell M."/>
            <person name="Holmes B."/>
            <person name="Steigerwalt A."/>
            <person name="Villarma A."/>
            <person name="Sheth M."/>
            <person name="Batra D."/>
            <person name="Pryor J."/>
            <person name="Bernardet J.-F."/>
            <person name="Hugo C."/>
            <person name="Kampfer P."/>
            <person name="Newman J."/>
            <person name="Mcquiston J.R."/>
        </authorList>
    </citation>
    <scope>NUCLEOTIDE SEQUENCE [LARGE SCALE GENOMIC DNA]</scope>
    <source>
        <strain evidence="3">H3056</strain>
    </source>
</reference>
<dbReference type="InterPro" id="IPR029044">
    <property type="entry name" value="Nucleotide-diphossugar_trans"/>
</dbReference>
<evidence type="ECO:0000313" key="2">
    <source>
        <dbReference type="EMBL" id="ROI07691.1"/>
    </source>
</evidence>
<protein>
    <submittedName>
        <fullName evidence="2">Glycosyltransferase</fullName>
    </submittedName>
</protein>
<keyword evidence="2" id="KW-0808">Transferase</keyword>
<dbReference type="PANTHER" id="PTHR22916:SF3">
    <property type="entry name" value="UDP-GLCNAC:BETAGAL BETA-1,3-N-ACETYLGLUCOSAMINYLTRANSFERASE-LIKE PROTEIN 1"/>
    <property type="match status" value="1"/>
</dbReference>
<dbReference type="SUPFAM" id="SSF53448">
    <property type="entry name" value="Nucleotide-diphospho-sugar transferases"/>
    <property type="match status" value="1"/>
</dbReference>
<feature type="domain" description="Glycosyltransferase 2-like" evidence="1">
    <location>
        <begin position="16"/>
        <end position="174"/>
    </location>
</feature>
<proteinExistence type="predicted"/>
<dbReference type="AlphaFoldDB" id="A0A3N0WSM8"/>
<evidence type="ECO:0000259" key="1">
    <source>
        <dbReference type="Pfam" id="PF00535"/>
    </source>
</evidence>
<dbReference type="InterPro" id="IPR001173">
    <property type="entry name" value="Glyco_trans_2-like"/>
</dbReference>
<dbReference type="Gene3D" id="3.90.550.10">
    <property type="entry name" value="Spore Coat Polysaccharide Biosynthesis Protein SpsA, Chain A"/>
    <property type="match status" value="1"/>
</dbReference>
<dbReference type="EMBL" id="RJUG01000004">
    <property type="protein sequence ID" value="ROI07691.1"/>
    <property type="molecule type" value="Genomic_DNA"/>
</dbReference>
<dbReference type="Proteomes" id="UP000270224">
    <property type="component" value="Unassembled WGS sequence"/>
</dbReference>
<dbReference type="PANTHER" id="PTHR22916">
    <property type="entry name" value="GLYCOSYLTRANSFERASE"/>
    <property type="match status" value="1"/>
</dbReference>
<gene>
    <name evidence="2" type="ORF">EGI11_08350</name>
</gene>
<evidence type="ECO:0000313" key="3">
    <source>
        <dbReference type="Proteomes" id="UP000270224"/>
    </source>
</evidence>
<accession>A0A3N0WSM8</accession>
<name>A0A3N0WSM8_9FLAO</name>
<reference evidence="3" key="2">
    <citation type="submission" date="2018-11" db="EMBL/GenBank/DDBJ databases">
        <title>Proposal to divide the Flavobacteriaceae and reorganize its genera based on Amino Acid Identity values calculated from whole genome sequences.</title>
        <authorList>
            <person name="Nicholson A.C."/>
            <person name="Gulvik C.A."/>
            <person name="Whitney A.M."/>
            <person name="Humrighouse B.W."/>
            <person name="Bell M."/>
            <person name="Holmens B."/>
            <person name="Steigerwalt A."/>
            <person name="Villarma A."/>
            <person name="Sheth M."/>
            <person name="Batra D."/>
            <person name="Pryor J."/>
            <person name="Bernardet J.-F."/>
            <person name="Hugo C."/>
            <person name="Kampfer P."/>
            <person name="Newman J."/>
            <person name="Mcquiston J.R."/>
        </authorList>
    </citation>
    <scope>NUCLEOTIDE SEQUENCE [LARGE SCALE GENOMIC DNA]</scope>
    <source>
        <strain evidence="3">H3056</strain>
    </source>
</reference>
<dbReference type="GO" id="GO:0016758">
    <property type="term" value="F:hexosyltransferase activity"/>
    <property type="evidence" value="ECO:0007669"/>
    <property type="project" value="UniProtKB-ARBA"/>
</dbReference>
<dbReference type="Pfam" id="PF00535">
    <property type="entry name" value="Glycos_transf_2"/>
    <property type="match status" value="1"/>
</dbReference>
<organism evidence="2 3">
    <name type="scientific">Kaistella daneshvariae</name>
    <dbReference type="NCBI Taxonomy" id="2487074"/>
    <lineage>
        <taxon>Bacteria</taxon>
        <taxon>Pseudomonadati</taxon>
        <taxon>Bacteroidota</taxon>
        <taxon>Flavobacteriia</taxon>
        <taxon>Flavobacteriales</taxon>
        <taxon>Weeksellaceae</taxon>
        <taxon>Chryseobacterium group</taxon>
        <taxon>Kaistella</taxon>
    </lineage>
</organism>